<evidence type="ECO:0000259" key="3">
    <source>
        <dbReference type="Pfam" id="PF01478"/>
    </source>
</evidence>
<keyword evidence="5" id="KW-1185">Reference proteome</keyword>
<dbReference type="OrthoDB" id="2087435at2"/>
<dbReference type="Pfam" id="PF01478">
    <property type="entry name" value="Peptidase_A24"/>
    <property type="match status" value="1"/>
</dbReference>
<dbReference type="GO" id="GO:0004190">
    <property type="term" value="F:aspartic-type endopeptidase activity"/>
    <property type="evidence" value="ECO:0007669"/>
    <property type="project" value="InterPro"/>
</dbReference>
<dbReference type="PANTHER" id="PTHR30487:SF0">
    <property type="entry name" value="PREPILIN LEADER PEPTIDASE_N-METHYLTRANSFERASE-RELATED"/>
    <property type="match status" value="1"/>
</dbReference>
<keyword evidence="2" id="KW-0472">Membrane</keyword>
<evidence type="ECO:0000313" key="4">
    <source>
        <dbReference type="EMBL" id="SEF50666.1"/>
    </source>
</evidence>
<dbReference type="Gene3D" id="1.20.120.1220">
    <property type="match status" value="1"/>
</dbReference>
<feature type="transmembrane region" description="Helical" evidence="2">
    <location>
        <begin position="49"/>
        <end position="69"/>
    </location>
</feature>
<keyword evidence="2" id="KW-0812">Transmembrane</keyword>
<dbReference type="RefSeq" id="WP_103935704.1">
    <property type="nucleotide sequence ID" value="NZ_FNVO01000001.1"/>
</dbReference>
<name>A0A1H5SJ76_9ACTN</name>
<keyword evidence="4" id="KW-0808">Transferase</keyword>
<dbReference type="InterPro" id="IPR050882">
    <property type="entry name" value="Prepilin_peptidase/N-MTase"/>
</dbReference>
<keyword evidence="4" id="KW-0489">Methyltransferase</keyword>
<evidence type="ECO:0000256" key="2">
    <source>
        <dbReference type="SAM" id="Phobius"/>
    </source>
</evidence>
<keyword evidence="2" id="KW-1133">Transmembrane helix</keyword>
<dbReference type="Proteomes" id="UP000236723">
    <property type="component" value="Unassembled WGS sequence"/>
</dbReference>
<feature type="transmembrane region" description="Helical" evidence="2">
    <location>
        <begin position="182"/>
        <end position="201"/>
    </location>
</feature>
<feature type="transmembrane region" description="Helical" evidence="2">
    <location>
        <begin position="102"/>
        <end position="122"/>
    </location>
</feature>
<feature type="domain" description="Prepilin type IV endopeptidase peptidase" evidence="3">
    <location>
        <begin position="55"/>
        <end position="154"/>
    </location>
</feature>
<dbReference type="GO" id="GO:0005886">
    <property type="term" value="C:plasma membrane"/>
    <property type="evidence" value="ECO:0007669"/>
    <property type="project" value="TreeGrafter"/>
</dbReference>
<reference evidence="5" key="1">
    <citation type="submission" date="2016-10" db="EMBL/GenBank/DDBJ databases">
        <authorList>
            <person name="Varghese N."/>
            <person name="Submissions S."/>
        </authorList>
    </citation>
    <scope>NUCLEOTIDE SEQUENCE [LARGE SCALE GENOMIC DNA]</scope>
    <source>
        <strain evidence="5">DSM 43163</strain>
    </source>
</reference>
<feature type="transmembrane region" description="Helical" evidence="2">
    <location>
        <begin position="142"/>
        <end position="170"/>
    </location>
</feature>
<dbReference type="GO" id="GO:0006465">
    <property type="term" value="P:signal peptide processing"/>
    <property type="evidence" value="ECO:0007669"/>
    <property type="project" value="TreeGrafter"/>
</dbReference>
<dbReference type="PANTHER" id="PTHR30487">
    <property type="entry name" value="TYPE 4 PREPILIN-LIKE PROTEINS LEADER PEPTIDE-PROCESSING ENZYME"/>
    <property type="match status" value="1"/>
</dbReference>
<organism evidence="4 5">
    <name type="scientific">Thermomonospora echinospora</name>
    <dbReference type="NCBI Taxonomy" id="1992"/>
    <lineage>
        <taxon>Bacteria</taxon>
        <taxon>Bacillati</taxon>
        <taxon>Actinomycetota</taxon>
        <taxon>Actinomycetes</taxon>
        <taxon>Streptosporangiales</taxon>
        <taxon>Thermomonosporaceae</taxon>
        <taxon>Thermomonospora</taxon>
    </lineage>
</organism>
<gene>
    <name evidence="4" type="ORF">SAMN04489712_101235</name>
</gene>
<proteinExistence type="inferred from homology"/>
<protein>
    <submittedName>
        <fullName evidence="4">Leader peptidase (Prepilin peptidase) / N-methyltransferase</fullName>
    </submittedName>
</protein>
<feature type="transmembrane region" description="Helical" evidence="2">
    <location>
        <begin position="25"/>
        <end position="43"/>
    </location>
</feature>
<sequence>MDAAPGPGAQAPGGRERFAPVARRPALTAALAVAVVTLLGWRFGPRPELAAFVYFGVVAVLLAVIDAAIKRLPDPLTLPSYPVGAALLGAAAPFTEDGGARYLHALIGMAALWLLYAVQWFLVPGQLGFGDVKLAGVLGLYLGWLGPAAAVAGVLAIHVSSALYALALLLTGRAGPRTQIPFGPFMIAGTLFAVTLYAPGWNG</sequence>
<comment type="similarity">
    <text evidence="1">Belongs to the peptidase A24 family.</text>
</comment>
<accession>A0A1H5SJ76</accession>
<evidence type="ECO:0000256" key="1">
    <source>
        <dbReference type="ARBA" id="ARBA00005801"/>
    </source>
</evidence>
<dbReference type="InterPro" id="IPR000045">
    <property type="entry name" value="Prepilin_IV_endopep_pep"/>
</dbReference>
<evidence type="ECO:0000313" key="5">
    <source>
        <dbReference type="Proteomes" id="UP000236723"/>
    </source>
</evidence>
<dbReference type="GO" id="GO:0032259">
    <property type="term" value="P:methylation"/>
    <property type="evidence" value="ECO:0007669"/>
    <property type="project" value="UniProtKB-KW"/>
</dbReference>
<dbReference type="EMBL" id="FNVO01000001">
    <property type="protein sequence ID" value="SEF50666.1"/>
    <property type="molecule type" value="Genomic_DNA"/>
</dbReference>
<dbReference type="AlphaFoldDB" id="A0A1H5SJ76"/>
<dbReference type="GO" id="GO:0008168">
    <property type="term" value="F:methyltransferase activity"/>
    <property type="evidence" value="ECO:0007669"/>
    <property type="project" value="UniProtKB-KW"/>
</dbReference>